<feature type="transmembrane region" description="Helical" evidence="6">
    <location>
        <begin position="149"/>
        <end position="169"/>
    </location>
</feature>
<reference evidence="7" key="1">
    <citation type="submission" date="2018-06" db="EMBL/GenBank/DDBJ databases">
        <authorList>
            <person name="Zhirakovskaya E."/>
        </authorList>
    </citation>
    <scope>NUCLEOTIDE SEQUENCE</scope>
</reference>
<feature type="transmembrane region" description="Helical" evidence="6">
    <location>
        <begin position="271"/>
        <end position="294"/>
    </location>
</feature>
<dbReference type="Pfam" id="PF01594">
    <property type="entry name" value="AI-2E_transport"/>
    <property type="match status" value="1"/>
</dbReference>
<accession>A0A3B1AI60</accession>
<organism evidence="7">
    <name type="scientific">hydrothermal vent metagenome</name>
    <dbReference type="NCBI Taxonomy" id="652676"/>
    <lineage>
        <taxon>unclassified sequences</taxon>
        <taxon>metagenomes</taxon>
        <taxon>ecological metagenomes</taxon>
    </lineage>
</organism>
<feature type="transmembrane region" description="Helical" evidence="6">
    <location>
        <begin position="210"/>
        <end position="229"/>
    </location>
</feature>
<dbReference type="AlphaFoldDB" id="A0A3B1AI60"/>
<evidence type="ECO:0000256" key="4">
    <source>
        <dbReference type="ARBA" id="ARBA00022989"/>
    </source>
</evidence>
<feature type="transmembrane region" description="Helical" evidence="6">
    <location>
        <begin position="314"/>
        <end position="335"/>
    </location>
</feature>
<keyword evidence="4 6" id="KW-1133">Transmembrane helix</keyword>
<dbReference type="GO" id="GO:0055085">
    <property type="term" value="P:transmembrane transport"/>
    <property type="evidence" value="ECO:0007669"/>
    <property type="project" value="TreeGrafter"/>
</dbReference>
<keyword evidence="3 6" id="KW-0812">Transmembrane</keyword>
<proteinExistence type="inferred from homology"/>
<feature type="transmembrane region" description="Helical" evidence="6">
    <location>
        <begin position="94"/>
        <end position="112"/>
    </location>
</feature>
<keyword evidence="5 6" id="KW-0472">Membrane</keyword>
<sequence>MNESRKWFYLAVLAAGGYLLYLLTPVLTPFVIAALLAYLGDPLVDWLEGHGLSRTLAVVTVFVMLLLLLAALPLLLLPALEAQIGKLVEALPRYLDWIQLHVMPWLGATFGVELPSLDWNTLEQAIQTHWRKAGGVAASVVQTVSQSGMALMGWLANLVLIPVVAFYLLRDWDTLMANIRGLLPRRLEPTVVALARESDEVLGAFLRGQLLVMLSLATVYSLGLMWLGLDLGLLLGALAGLLSFVPYLGFILGIVLAGVAAVMQFQDVVHLVYVFAVFAVGQTLESVLFTPYFVGDRIGLHPVAVIFAVMAGGQLYGFVGILLALPVAAVVMVLLRFMHRRYTESDLYASSS</sequence>
<dbReference type="InterPro" id="IPR002549">
    <property type="entry name" value="AI-2E-like"/>
</dbReference>
<feature type="transmembrane region" description="Helical" evidence="6">
    <location>
        <begin position="56"/>
        <end position="82"/>
    </location>
</feature>
<evidence type="ECO:0000256" key="1">
    <source>
        <dbReference type="ARBA" id="ARBA00004141"/>
    </source>
</evidence>
<dbReference type="PANTHER" id="PTHR21716:SF64">
    <property type="entry name" value="AI-2 TRANSPORT PROTEIN TQSA"/>
    <property type="match status" value="1"/>
</dbReference>
<comment type="subcellular location">
    <subcellularLocation>
        <location evidence="1">Membrane</location>
        <topology evidence="1">Multi-pass membrane protein</topology>
    </subcellularLocation>
</comment>
<evidence type="ECO:0000256" key="5">
    <source>
        <dbReference type="ARBA" id="ARBA00023136"/>
    </source>
</evidence>
<evidence type="ECO:0000313" key="7">
    <source>
        <dbReference type="EMBL" id="VAW99573.1"/>
    </source>
</evidence>
<evidence type="ECO:0000256" key="3">
    <source>
        <dbReference type="ARBA" id="ARBA00022692"/>
    </source>
</evidence>
<name>A0A3B1AI60_9ZZZZ</name>
<feature type="transmembrane region" description="Helical" evidence="6">
    <location>
        <begin position="235"/>
        <end position="259"/>
    </location>
</feature>
<dbReference type="GO" id="GO:0016020">
    <property type="term" value="C:membrane"/>
    <property type="evidence" value="ECO:0007669"/>
    <property type="project" value="UniProtKB-SubCell"/>
</dbReference>
<gene>
    <name evidence="7" type="ORF">MNBD_GAMMA20-2347</name>
</gene>
<comment type="similarity">
    <text evidence="2">Belongs to the autoinducer-2 exporter (AI-2E) (TC 2.A.86) family.</text>
</comment>
<evidence type="ECO:0000256" key="6">
    <source>
        <dbReference type="SAM" id="Phobius"/>
    </source>
</evidence>
<dbReference type="EMBL" id="UOFU01000177">
    <property type="protein sequence ID" value="VAW99573.1"/>
    <property type="molecule type" value="Genomic_DNA"/>
</dbReference>
<protein>
    <submittedName>
        <fullName evidence="7">Permease often clustered with de novo purine synthesis</fullName>
    </submittedName>
</protein>
<evidence type="ECO:0000256" key="2">
    <source>
        <dbReference type="ARBA" id="ARBA00009773"/>
    </source>
</evidence>
<feature type="transmembrane region" description="Helical" evidence="6">
    <location>
        <begin position="7"/>
        <end position="36"/>
    </location>
</feature>
<dbReference type="PANTHER" id="PTHR21716">
    <property type="entry name" value="TRANSMEMBRANE PROTEIN"/>
    <property type="match status" value="1"/>
</dbReference>